<dbReference type="PANTHER" id="PTHR12639">
    <property type="entry name" value="VITAMIN K-DEPENDENT GAMMA-CARBOXYLASE"/>
    <property type="match status" value="1"/>
</dbReference>
<feature type="transmembrane region" description="Helical" evidence="7">
    <location>
        <begin position="150"/>
        <end position="168"/>
    </location>
</feature>
<evidence type="ECO:0000256" key="3">
    <source>
        <dbReference type="ARBA" id="ARBA00022989"/>
    </source>
</evidence>
<feature type="transmembrane region" description="Helical" evidence="7">
    <location>
        <begin position="111"/>
        <end position="129"/>
    </location>
</feature>
<dbReference type="SMART" id="SM00752">
    <property type="entry name" value="HTTM"/>
    <property type="match status" value="1"/>
</dbReference>
<evidence type="ECO:0000313" key="10">
    <source>
        <dbReference type="Proteomes" id="UP000614216"/>
    </source>
</evidence>
<gene>
    <name evidence="9" type="ORF">JMN32_13890</name>
</gene>
<dbReference type="RefSeq" id="WP_202856941.1">
    <property type="nucleotide sequence ID" value="NZ_JAEUGD010000043.1"/>
</dbReference>
<feature type="transmembrane region" description="Helical" evidence="7">
    <location>
        <begin position="21"/>
        <end position="45"/>
    </location>
</feature>
<dbReference type="GO" id="GO:0008488">
    <property type="term" value="F:gamma-glutamyl carboxylase activity"/>
    <property type="evidence" value="ECO:0007669"/>
    <property type="project" value="InterPro"/>
</dbReference>
<evidence type="ECO:0000256" key="2">
    <source>
        <dbReference type="ARBA" id="ARBA00022692"/>
    </source>
</evidence>
<evidence type="ECO:0000256" key="4">
    <source>
        <dbReference type="ARBA" id="ARBA00023136"/>
    </source>
</evidence>
<organism evidence="9 10">
    <name type="scientific">Fulvivirga marina</name>
    <dbReference type="NCBI Taxonomy" id="2494733"/>
    <lineage>
        <taxon>Bacteria</taxon>
        <taxon>Pseudomonadati</taxon>
        <taxon>Bacteroidota</taxon>
        <taxon>Cytophagia</taxon>
        <taxon>Cytophagales</taxon>
        <taxon>Fulvivirgaceae</taxon>
        <taxon>Fulvivirga</taxon>
    </lineage>
</organism>
<keyword evidence="10" id="KW-1185">Reference proteome</keyword>
<dbReference type="EMBL" id="JAEUGD010000043">
    <property type="protein sequence ID" value="MBL6447404.1"/>
    <property type="molecule type" value="Genomic_DNA"/>
</dbReference>
<evidence type="ECO:0000259" key="8">
    <source>
        <dbReference type="SMART" id="SM00752"/>
    </source>
</evidence>
<name>A0A937FWM2_9BACT</name>
<proteinExistence type="predicted"/>
<dbReference type="AlphaFoldDB" id="A0A937FWM2"/>
<dbReference type="PANTHER" id="PTHR12639:SF7">
    <property type="entry name" value="HTTM DOMAIN-CONTAINING PROTEIN"/>
    <property type="match status" value="1"/>
</dbReference>
<dbReference type="InterPro" id="IPR011020">
    <property type="entry name" value="HTTM-like"/>
</dbReference>
<comment type="subcellular location">
    <subcellularLocation>
        <location evidence="1">Endomembrane system</location>
        <topology evidence="1">Multi-pass membrane protein</topology>
    </subcellularLocation>
</comment>
<feature type="domain" description="HTTM-like" evidence="8">
    <location>
        <begin position="8"/>
        <end position="267"/>
    </location>
</feature>
<dbReference type="Pfam" id="PF22777">
    <property type="entry name" value="VKGC_lumenal_dom"/>
    <property type="match status" value="1"/>
</dbReference>
<sequence>MTFTQKLFRPVDNSPLILFRIVFGLLIFLEAWGAILTGWVRRAFIEPQYTFPFLDFPWLQPLPGYGMYVYYIVMGIAGLMVLFGFYYRLGIGIYTIMWSAVYFMQKTNYNNHYYLLVLLCLLMCLVPAHRYASIDATRHPEKKSLTCPQWCLWIFAIQTSIVYIYASVAKMYPDWIAAKPISIWFDYKSDYFLIGPLLAEEWFQHVIAYGGILFDLLIAPGLIWKKTRKYAFIASIFFHLFNSIIFQVGVFPYMGIALGVFFFEPTVIRKVFFKKKPIAEHVDIYRPKIAWVYIIGLYFIMQISLPLRHWLFPGNVHWTEEGHRLSWHMMLRVKSGYVFFRVVDEETGRKWKVNPTQYLTYKQSRAIATRPDMCWQFVQILKSDYAQRGFPDVAIYAVGKVSLNGREQQPLYDESVDLTKVKWRRFGHSEWLLSMTE</sequence>
<protein>
    <submittedName>
        <fullName evidence="9">HTTM domain-containing protein</fullName>
    </submittedName>
</protein>
<dbReference type="GO" id="GO:0012505">
    <property type="term" value="C:endomembrane system"/>
    <property type="evidence" value="ECO:0007669"/>
    <property type="project" value="UniProtKB-SubCell"/>
</dbReference>
<keyword evidence="3 7" id="KW-1133">Transmembrane helix</keyword>
<dbReference type="Proteomes" id="UP000614216">
    <property type="component" value="Unassembled WGS sequence"/>
</dbReference>
<evidence type="ECO:0000256" key="1">
    <source>
        <dbReference type="ARBA" id="ARBA00004127"/>
    </source>
</evidence>
<evidence type="ECO:0000313" key="9">
    <source>
        <dbReference type="EMBL" id="MBL6447404.1"/>
    </source>
</evidence>
<dbReference type="GO" id="GO:0019842">
    <property type="term" value="F:vitamin binding"/>
    <property type="evidence" value="ECO:0007669"/>
    <property type="project" value="TreeGrafter"/>
</dbReference>
<dbReference type="InterPro" id="IPR053935">
    <property type="entry name" value="VKGC_lumenal_dom"/>
</dbReference>
<feature type="transmembrane region" description="Helical" evidence="7">
    <location>
        <begin position="202"/>
        <end position="223"/>
    </location>
</feature>
<evidence type="ECO:0000256" key="7">
    <source>
        <dbReference type="SAM" id="Phobius"/>
    </source>
</evidence>
<reference evidence="9" key="1">
    <citation type="submission" date="2021-01" db="EMBL/GenBank/DDBJ databases">
        <title>Fulvivirga kasyanovii gen. nov., sp nov., a novel member of the phylum Bacteroidetes isolated from seawater in a mussel farm.</title>
        <authorList>
            <person name="Zhao L.-H."/>
            <person name="Wang Z.-J."/>
        </authorList>
    </citation>
    <scope>NUCLEOTIDE SEQUENCE</scope>
    <source>
        <strain evidence="9">29W222</strain>
    </source>
</reference>
<dbReference type="Pfam" id="PF05090">
    <property type="entry name" value="HTTM"/>
    <property type="match status" value="1"/>
</dbReference>
<feature type="transmembrane region" description="Helical" evidence="7">
    <location>
        <begin position="289"/>
        <end position="305"/>
    </location>
</feature>
<accession>A0A937FWM2</accession>
<comment type="caution">
    <text evidence="9">The sequence shown here is derived from an EMBL/GenBank/DDBJ whole genome shotgun (WGS) entry which is preliminary data.</text>
</comment>
<dbReference type="InterPro" id="IPR007782">
    <property type="entry name" value="VKG_COase"/>
</dbReference>
<keyword evidence="5" id="KW-1015">Disulfide bond</keyword>
<keyword evidence="6" id="KW-0456">Lyase</keyword>
<evidence type="ECO:0000256" key="6">
    <source>
        <dbReference type="ARBA" id="ARBA00023239"/>
    </source>
</evidence>
<keyword evidence="2 7" id="KW-0812">Transmembrane</keyword>
<keyword evidence="4 7" id="KW-0472">Membrane</keyword>
<feature type="transmembrane region" description="Helical" evidence="7">
    <location>
        <begin position="65"/>
        <end position="82"/>
    </location>
</feature>
<evidence type="ECO:0000256" key="5">
    <source>
        <dbReference type="ARBA" id="ARBA00023157"/>
    </source>
</evidence>
<feature type="transmembrane region" description="Helical" evidence="7">
    <location>
        <begin position="252"/>
        <end position="268"/>
    </location>
</feature>
<dbReference type="InterPro" id="IPR053934">
    <property type="entry name" value="HTTM_dom"/>
</dbReference>